<accession>A0A4U8UCQ0</accession>
<evidence type="ECO:0000313" key="2">
    <source>
        <dbReference type="Proteomes" id="UP000029920"/>
    </source>
</evidence>
<dbReference type="AlphaFoldDB" id="A0A4U8UCQ0"/>
<reference evidence="1 2" key="1">
    <citation type="journal article" date="2014" name="Genome Announc.">
        <title>Draft genome sequences of eight enterohepatic helicobacter species isolated from both laboratory and wild rodents.</title>
        <authorList>
            <person name="Sheh A."/>
            <person name="Shen Z."/>
            <person name="Fox J.G."/>
        </authorList>
    </citation>
    <scope>NUCLEOTIDE SEQUENCE [LARGE SCALE GENOMIC DNA]</scope>
    <source>
        <strain evidence="1 2">MIT-03-7007</strain>
    </source>
</reference>
<dbReference type="InterPro" id="IPR027417">
    <property type="entry name" value="P-loop_NTPase"/>
</dbReference>
<protein>
    <submittedName>
        <fullName evidence="1">Uncharacterized protein</fullName>
    </submittedName>
</protein>
<dbReference type="Proteomes" id="UP000029920">
    <property type="component" value="Unassembled WGS sequence"/>
</dbReference>
<proteinExistence type="predicted"/>
<gene>
    <name evidence="1" type="ORF">LS72_009410</name>
</gene>
<comment type="caution">
    <text evidence="1">The sequence shown here is derived from an EMBL/GenBank/DDBJ whole genome shotgun (WGS) entry which is preliminary data.</text>
</comment>
<organism evidence="1 2">
    <name type="scientific">Helicobacter apodemus</name>
    <dbReference type="NCBI Taxonomy" id="135569"/>
    <lineage>
        <taxon>Bacteria</taxon>
        <taxon>Pseudomonadati</taxon>
        <taxon>Campylobacterota</taxon>
        <taxon>Epsilonproteobacteria</taxon>
        <taxon>Campylobacterales</taxon>
        <taxon>Helicobacteraceae</taxon>
        <taxon>Helicobacter</taxon>
    </lineage>
</organism>
<sequence length="522" mass="60840">MINGFSKEAVQKELYLREYARRDFKTFLYLKWERYDKKAYYHNWHFEYLSKVLSSTLPKYCKDKGFPLLRRIILNMPPSYGKTETIARAFIAWALGIDPSRKFMYISYSDELCKRISNEVRDLLKSPYYRSIFKKNPLFLQDNSQEFILKQGGGCFFTTLKSAITGFHAHSILIDDPIKVSEMNSRSARDAVNNNFTGSVLSRLKDMNSSIIILMQRLGDEDLCGYLLNPRNFSEDVIKEWKILKLQAINDKEEIYKINDFLYKRKPKEPLLIARHNLQQLEVLRLQMGEDEFSTQYQQEPQAREAGYFEKEYFKTILSYELGVHNEYIFVDSATSLNAKADNRAIVVIGVERKGELESYCVKDCFFGIWQEEQTIEHLIQALLKYPNSTCYIEKEGGGEILHRLLLKEIIKVNEELKQKSKAIIKNGIFAFNASRKISKVDKIKSIRSYYNTGYLTFLKGANGIEQIQKELLGFNPEKPFRKDDCIDAIATCINHPDVKAPFKQEVLPKAGRFSHNATWRI</sequence>
<dbReference type="RefSeq" id="WP_034554232.1">
    <property type="nucleotide sequence ID" value="NZ_JRPC02000030.1"/>
</dbReference>
<keyword evidence="2" id="KW-1185">Reference proteome</keyword>
<name>A0A4U8UCQ0_9HELI</name>
<dbReference type="Pfam" id="PF03237">
    <property type="entry name" value="Terminase_6N"/>
    <property type="match status" value="1"/>
</dbReference>
<dbReference type="EMBL" id="JRPC02000030">
    <property type="protein sequence ID" value="TLE13948.1"/>
    <property type="molecule type" value="Genomic_DNA"/>
</dbReference>
<dbReference type="Gene3D" id="3.40.50.300">
    <property type="entry name" value="P-loop containing nucleotide triphosphate hydrolases"/>
    <property type="match status" value="1"/>
</dbReference>
<evidence type="ECO:0000313" key="1">
    <source>
        <dbReference type="EMBL" id="TLE13948.1"/>
    </source>
</evidence>